<accession>A0ABP9WN29</accession>
<dbReference type="RefSeq" id="WP_345549545.1">
    <property type="nucleotide sequence ID" value="NZ_BAABRT010000006.1"/>
</dbReference>
<comment type="caution">
    <text evidence="2">The sequence shown here is derived from an EMBL/GenBank/DDBJ whole genome shotgun (WGS) entry which is preliminary data.</text>
</comment>
<dbReference type="Gene3D" id="1.10.287.700">
    <property type="entry name" value="Helix hairpin bin"/>
    <property type="match status" value="1"/>
</dbReference>
<organism evidence="2 3">
    <name type="scientific">Microbulbifer aestuariivivens</name>
    <dbReference type="NCBI Taxonomy" id="1908308"/>
    <lineage>
        <taxon>Bacteria</taxon>
        <taxon>Pseudomonadati</taxon>
        <taxon>Pseudomonadota</taxon>
        <taxon>Gammaproteobacteria</taxon>
        <taxon>Cellvibrionales</taxon>
        <taxon>Microbulbiferaceae</taxon>
        <taxon>Microbulbifer</taxon>
    </lineage>
</organism>
<feature type="compositionally biased region" description="Basic and acidic residues" evidence="1">
    <location>
        <begin position="72"/>
        <end position="148"/>
    </location>
</feature>
<evidence type="ECO:0008006" key="4">
    <source>
        <dbReference type="Google" id="ProtNLM"/>
    </source>
</evidence>
<dbReference type="Proteomes" id="UP001408594">
    <property type="component" value="Unassembled WGS sequence"/>
</dbReference>
<feature type="compositionally biased region" description="Low complexity" evidence="1">
    <location>
        <begin position="33"/>
        <end position="44"/>
    </location>
</feature>
<proteinExistence type="predicted"/>
<reference evidence="2 3" key="1">
    <citation type="submission" date="2024-02" db="EMBL/GenBank/DDBJ databases">
        <title>Microbulbifer aestuariivivens NBRC 112533.</title>
        <authorList>
            <person name="Ichikawa N."/>
            <person name="Katano-Makiyama Y."/>
            <person name="Hidaka K."/>
        </authorList>
    </citation>
    <scope>NUCLEOTIDE SEQUENCE [LARGE SCALE GENOMIC DNA]</scope>
    <source>
        <strain evidence="2 3">NBRC 112533</strain>
    </source>
</reference>
<protein>
    <recommendedName>
        <fullName evidence="4">YtxH domain-containing protein</fullName>
    </recommendedName>
</protein>
<feature type="region of interest" description="Disordered" evidence="1">
    <location>
        <begin position="25"/>
        <end position="148"/>
    </location>
</feature>
<name>A0ABP9WN29_9GAMM</name>
<keyword evidence="3" id="KW-1185">Reference proteome</keyword>
<evidence type="ECO:0000313" key="2">
    <source>
        <dbReference type="EMBL" id="GAA5524519.1"/>
    </source>
</evidence>
<evidence type="ECO:0000313" key="3">
    <source>
        <dbReference type="Proteomes" id="UP001408594"/>
    </source>
</evidence>
<sequence length="148" mass="15873">MKKLLLPLIILLLIIGYFMSRDDRDASRDAIDSMESPSSESMPGDGTGSPGDTAVPQESDVPDVIQPGDSDTAPKEKSLEQEAKDVIDRAADKTGDAIKDAGDATKRAADDVAEELKKAGEKTEDAAEEVIDKIRGHEDKSDTESQEN</sequence>
<evidence type="ECO:0000256" key="1">
    <source>
        <dbReference type="SAM" id="MobiDB-lite"/>
    </source>
</evidence>
<gene>
    <name evidence="2" type="ORF">Maes01_01076</name>
</gene>
<dbReference type="EMBL" id="BAABRT010000006">
    <property type="protein sequence ID" value="GAA5524519.1"/>
    <property type="molecule type" value="Genomic_DNA"/>
</dbReference>